<sequence>MVQPFPNDEAARLHSLLDYHILDTAKDPQLDELTKFTANLFGVPIALITILDQNRQWFKANVGLSVQETQRSISFCQYTIMNTEVFEVPDTHADERFEDNPLVTSEPLIRYYCGAPLINEAGFRIGSLAIIDIVPRRLTETKKRELQLLAQQVINFFELNQQKKLLEREKESLERKVKLRTEQLEKLNASKDRFFSIIAHDLLSPVNGVIGSANQLAYHIDTLSQEEIEKFAQGIFISSNRLKRLLTNLLEWASTQTGDMIFNPQTVDLGQVIKEAVDLLKETAQSKEVGIINSIKDTFFLEADENMLHSIVRNLLANAIKFSKKGGTIQLFVEASDTHLTFSIQDTGVGMSKDILEKLFRLDVKHSSLGTNEEKGTGLGLLLCKEFVTMHGGSIEVQSEEKKGSTFSVYLPKKLSAKQLPATQVQEARSSR</sequence>
<dbReference type="InterPro" id="IPR036097">
    <property type="entry name" value="HisK_dim/P_sf"/>
</dbReference>
<dbReference type="Gene3D" id="3.30.450.40">
    <property type="match status" value="1"/>
</dbReference>
<name>A0ABT8RCI5_9BACT</name>
<dbReference type="PANTHER" id="PTHR43711:SF1">
    <property type="entry name" value="HISTIDINE KINASE 1"/>
    <property type="match status" value="1"/>
</dbReference>
<evidence type="ECO:0000256" key="2">
    <source>
        <dbReference type="ARBA" id="ARBA00012438"/>
    </source>
</evidence>
<evidence type="ECO:0000256" key="1">
    <source>
        <dbReference type="ARBA" id="ARBA00000085"/>
    </source>
</evidence>
<dbReference type="CDD" id="cd00082">
    <property type="entry name" value="HisKA"/>
    <property type="match status" value="1"/>
</dbReference>
<dbReference type="GO" id="GO:0016301">
    <property type="term" value="F:kinase activity"/>
    <property type="evidence" value="ECO:0007669"/>
    <property type="project" value="UniProtKB-KW"/>
</dbReference>
<comment type="catalytic activity">
    <reaction evidence="1">
        <text>ATP + protein L-histidine = ADP + protein N-phospho-L-histidine.</text>
        <dbReference type="EC" id="2.7.13.3"/>
    </reaction>
</comment>
<keyword evidence="3" id="KW-0597">Phosphoprotein</keyword>
<evidence type="ECO:0000256" key="4">
    <source>
        <dbReference type="ARBA" id="ARBA00022679"/>
    </source>
</evidence>
<evidence type="ECO:0000256" key="6">
    <source>
        <dbReference type="ARBA" id="ARBA00023012"/>
    </source>
</evidence>
<feature type="domain" description="Histidine kinase" evidence="8">
    <location>
        <begin position="197"/>
        <end position="415"/>
    </location>
</feature>
<protein>
    <recommendedName>
        <fullName evidence="2">histidine kinase</fullName>
        <ecNumber evidence="2">2.7.13.3</ecNumber>
    </recommendedName>
</protein>
<dbReference type="Pfam" id="PF01590">
    <property type="entry name" value="GAF"/>
    <property type="match status" value="1"/>
</dbReference>
<keyword evidence="5 9" id="KW-0418">Kinase</keyword>
<reference evidence="9" key="1">
    <citation type="submission" date="2023-07" db="EMBL/GenBank/DDBJ databases">
        <title>The genome sequence of Rhodocytophaga aerolata KACC 12507.</title>
        <authorList>
            <person name="Zhang X."/>
        </authorList>
    </citation>
    <scope>NUCLEOTIDE SEQUENCE</scope>
    <source>
        <strain evidence="9">KACC 12507</strain>
    </source>
</reference>
<proteinExistence type="predicted"/>
<dbReference type="InterPro" id="IPR050736">
    <property type="entry name" value="Sensor_HK_Regulatory"/>
</dbReference>
<evidence type="ECO:0000256" key="7">
    <source>
        <dbReference type="SAM" id="Coils"/>
    </source>
</evidence>
<comment type="caution">
    <text evidence="9">The sequence shown here is derived from an EMBL/GenBank/DDBJ whole genome shotgun (WGS) entry which is preliminary data.</text>
</comment>
<dbReference type="Proteomes" id="UP001168528">
    <property type="component" value="Unassembled WGS sequence"/>
</dbReference>
<feature type="coiled-coil region" evidence="7">
    <location>
        <begin position="156"/>
        <end position="190"/>
    </location>
</feature>
<evidence type="ECO:0000256" key="3">
    <source>
        <dbReference type="ARBA" id="ARBA00022553"/>
    </source>
</evidence>
<dbReference type="RefSeq" id="WP_302039835.1">
    <property type="nucleotide sequence ID" value="NZ_JAUKPO010000015.1"/>
</dbReference>
<dbReference type="InterPro" id="IPR036890">
    <property type="entry name" value="HATPase_C_sf"/>
</dbReference>
<dbReference type="Pfam" id="PF02518">
    <property type="entry name" value="HATPase_c"/>
    <property type="match status" value="1"/>
</dbReference>
<dbReference type="PRINTS" id="PR00344">
    <property type="entry name" value="BCTRLSENSOR"/>
</dbReference>
<keyword evidence="4" id="KW-0808">Transferase</keyword>
<dbReference type="SUPFAM" id="SSF47384">
    <property type="entry name" value="Homodimeric domain of signal transducing histidine kinase"/>
    <property type="match status" value="1"/>
</dbReference>
<keyword evidence="10" id="KW-1185">Reference proteome</keyword>
<dbReference type="SUPFAM" id="SSF55781">
    <property type="entry name" value="GAF domain-like"/>
    <property type="match status" value="1"/>
</dbReference>
<keyword evidence="6" id="KW-0902">Two-component regulatory system</keyword>
<dbReference type="SMART" id="SM00388">
    <property type="entry name" value="HisKA"/>
    <property type="match status" value="1"/>
</dbReference>
<dbReference type="InterPro" id="IPR003018">
    <property type="entry name" value="GAF"/>
</dbReference>
<evidence type="ECO:0000256" key="5">
    <source>
        <dbReference type="ARBA" id="ARBA00022777"/>
    </source>
</evidence>
<dbReference type="Gene3D" id="1.10.287.130">
    <property type="match status" value="1"/>
</dbReference>
<dbReference type="Pfam" id="PF00512">
    <property type="entry name" value="HisKA"/>
    <property type="match status" value="1"/>
</dbReference>
<dbReference type="SMART" id="SM00387">
    <property type="entry name" value="HATPase_c"/>
    <property type="match status" value="1"/>
</dbReference>
<dbReference type="InterPro" id="IPR003661">
    <property type="entry name" value="HisK_dim/P_dom"/>
</dbReference>
<keyword evidence="7" id="KW-0175">Coiled coil</keyword>
<dbReference type="CDD" id="cd00075">
    <property type="entry name" value="HATPase"/>
    <property type="match status" value="1"/>
</dbReference>
<dbReference type="SUPFAM" id="SSF55874">
    <property type="entry name" value="ATPase domain of HSP90 chaperone/DNA topoisomerase II/histidine kinase"/>
    <property type="match status" value="1"/>
</dbReference>
<accession>A0ABT8RCI5</accession>
<dbReference type="EMBL" id="JAUKPO010000015">
    <property type="protein sequence ID" value="MDO1449034.1"/>
    <property type="molecule type" value="Genomic_DNA"/>
</dbReference>
<gene>
    <name evidence="9" type="ORF">Q0590_22340</name>
</gene>
<dbReference type="InterPro" id="IPR005467">
    <property type="entry name" value="His_kinase_dom"/>
</dbReference>
<evidence type="ECO:0000313" key="10">
    <source>
        <dbReference type="Proteomes" id="UP001168528"/>
    </source>
</evidence>
<dbReference type="InterPro" id="IPR004358">
    <property type="entry name" value="Sig_transdc_His_kin-like_C"/>
</dbReference>
<dbReference type="PANTHER" id="PTHR43711">
    <property type="entry name" value="TWO-COMPONENT HISTIDINE KINASE"/>
    <property type="match status" value="1"/>
</dbReference>
<dbReference type="EC" id="2.7.13.3" evidence="2"/>
<evidence type="ECO:0000259" key="8">
    <source>
        <dbReference type="PROSITE" id="PS50109"/>
    </source>
</evidence>
<dbReference type="Gene3D" id="3.30.565.10">
    <property type="entry name" value="Histidine kinase-like ATPase, C-terminal domain"/>
    <property type="match status" value="1"/>
</dbReference>
<dbReference type="InterPro" id="IPR003594">
    <property type="entry name" value="HATPase_dom"/>
</dbReference>
<evidence type="ECO:0000313" key="9">
    <source>
        <dbReference type="EMBL" id="MDO1449034.1"/>
    </source>
</evidence>
<organism evidence="9 10">
    <name type="scientific">Rhodocytophaga aerolata</name>
    <dbReference type="NCBI Taxonomy" id="455078"/>
    <lineage>
        <taxon>Bacteria</taxon>
        <taxon>Pseudomonadati</taxon>
        <taxon>Bacteroidota</taxon>
        <taxon>Cytophagia</taxon>
        <taxon>Cytophagales</taxon>
        <taxon>Rhodocytophagaceae</taxon>
        <taxon>Rhodocytophaga</taxon>
    </lineage>
</organism>
<dbReference type="InterPro" id="IPR029016">
    <property type="entry name" value="GAF-like_dom_sf"/>
</dbReference>
<dbReference type="PROSITE" id="PS50109">
    <property type="entry name" value="HIS_KIN"/>
    <property type="match status" value="1"/>
</dbReference>